<evidence type="ECO:0000313" key="2">
    <source>
        <dbReference type="EMBL" id="KAK4101339.1"/>
    </source>
</evidence>
<evidence type="ECO:0000313" key="3">
    <source>
        <dbReference type="Proteomes" id="UP001305647"/>
    </source>
</evidence>
<comment type="caution">
    <text evidence="2">The sequence shown here is derived from an EMBL/GenBank/DDBJ whole genome shotgun (WGS) entry which is preliminary data.</text>
</comment>
<proteinExistence type="predicted"/>
<dbReference type="AlphaFoldDB" id="A0AAN6T268"/>
<organism evidence="2 3">
    <name type="scientific">Parathielavia hyrcaniae</name>
    <dbReference type="NCBI Taxonomy" id="113614"/>
    <lineage>
        <taxon>Eukaryota</taxon>
        <taxon>Fungi</taxon>
        <taxon>Dikarya</taxon>
        <taxon>Ascomycota</taxon>
        <taxon>Pezizomycotina</taxon>
        <taxon>Sordariomycetes</taxon>
        <taxon>Sordariomycetidae</taxon>
        <taxon>Sordariales</taxon>
        <taxon>Chaetomiaceae</taxon>
        <taxon>Parathielavia</taxon>
    </lineage>
</organism>
<keyword evidence="1" id="KW-0472">Membrane</keyword>
<dbReference type="Proteomes" id="UP001305647">
    <property type="component" value="Unassembled WGS sequence"/>
</dbReference>
<keyword evidence="3" id="KW-1185">Reference proteome</keyword>
<sequence>MRDSRLCHRQRRRVNTIRSHGMAALTTTQHWFVCKRGTRHGSYHSAFSSSSPSSFLFFFSFLISHLSSLFFSYLALLSISSSSLPYPYSSVPRY</sequence>
<reference evidence="2" key="2">
    <citation type="submission" date="2023-05" db="EMBL/GenBank/DDBJ databases">
        <authorList>
            <consortium name="Lawrence Berkeley National Laboratory"/>
            <person name="Steindorff A."/>
            <person name="Hensen N."/>
            <person name="Bonometti L."/>
            <person name="Westerberg I."/>
            <person name="Brannstrom I.O."/>
            <person name="Guillou S."/>
            <person name="Cros-Aarteil S."/>
            <person name="Calhoun S."/>
            <person name="Haridas S."/>
            <person name="Kuo A."/>
            <person name="Mondo S."/>
            <person name="Pangilinan J."/>
            <person name="Riley R."/>
            <person name="Labutti K."/>
            <person name="Andreopoulos B."/>
            <person name="Lipzen A."/>
            <person name="Chen C."/>
            <person name="Yanf M."/>
            <person name="Daum C."/>
            <person name="Ng V."/>
            <person name="Clum A."/>
            <person name="Ohm R."/>
            <person name="Martin F."/>
            <person name="Silar P."/>
            <person name="Natvig D."/>
            <person name="Lalanne C."/>
            <person name="Gautier V."/>
            <person name="Ament-Velasquez S.L."/>
            <person name="Kruys A."/>
            <person name="Hutchinson M.I."/>
            <person name="Powell A.J."/>
            <person name="Barry K."/>
            <person name="Miller A.N."/>
            <person name="Grigoriev I.V."/>
            <person name="Debuchy R."/>
            <person name="Gladieux P."/>
            <person name="Thoren M.H."/>
            <person name="Johannesson H."/>
        </authorList>
    </citation>
    <scope>NUCLEOTIDE SEQUENCE</scope>
    <source>
        <strain evidence="2">CBS 757.83</strain>
    </source>
</reference>
<dbReference type="EMBL" id="MU863635">
    <property type="protein sequence ID" value="KAK4101339.1"/>
    <property type="molecule type" value="Genomic_DNA"/>
</dbReference>
<name>A0AAN6T268_9PEZI</name>
<feature type="transmembrane region" description="Helical" evidence="1">
    <location>
        <begin position="55"/>
        <end position="79"/>
    </location>
</feature>
<keyword evidence="1" id="KW-0812">Transmembrane</keyword>
<reference evidence="2" key="1">
    <citation type="journal article" date="2023" name="Mol. Phylogenet. Evol.">
        <title>Genome-scale phylogeny and comparative genomics of the fungal order Sordariales.</title>
        <authorList>
            <person name="Hensen N."/>
            <person name="Bonometti L."/>
            <person name="Westerberg I."/>
            <person name="Brannstrom I.O."/>
            <person name="Guillou S."/>
            <person name="Cros-Aarteil S."/>
            <person name="Calhoun S."/>
            <person name="Haridas S."/>
            <person name="Kuo A."/>
            <person name="Mondo S."/>
            <person name="Pangilinan J."/>
            <person name="Riley R."/>
            <person name="LaButti K."/>
            <person name="Andreopoulos B."/>
            <person name="Lipzen A."/>
            <person name="Chen C."/>
            <person name="Yan M."/>
            <person name="Daum C."/>
            <person name="Ng V."/>
            <person name="Clum A."/>
            <person name="Steindorff A."/>
            <person name="Ohm R.A."/>
            <person name="Martin F."/>
            <person name="Silar P."/>
            <person name="Natvig D.O."/>
            <person name="Lalanne C."/>
            <person name="Gautier V."/>
            <person name="Ament-Velasquez S.L."/>
            <person name="Kruys A."/>
            <person name="Hutchinson M.I."/>
            <person name="Powell A.J."/>
            <person name="Barry K."/>
            <person name="Miller A.N."/>
            <person name="Grigoriev I.V."/>
            <person name="Debuchy R."/>
            <person name="Gladieux P."/>
            <person name="Hiltunen Thoren M."/>
            <person name="Johannesson H."/>
        </authorList>
    </citation>
    <scope>NUCLEOTIDE SEQUENCE</scope>
    <source>
        <strain evidence="2">CBS 757.83</strain>
    </source>
</reference>
<evidence type="ECO:0000256" key="1">
    <source>
        <dbReference type="SAM" id="Phobius"/>
    </source>
</evidence>
<accession>A0AAN6T268</accession>
<protein>
    <submittedName>
        <fullName evidence="2">Uncharacterized protein</fullName>
    </submittedName>
</protein>
<gene>
    <name evidence="2" type="ORF">N658DRAFT_57454</name>
</gene>
<keyword evidence="1" id="KW-1133">Transmembrane helix</keyword>